<evidence type="ECO:0000313" key="9">
    <source>
        <dbReference type="Proteomes" id="UP001064632"/>
    </source>
</evidence>
<dbReference type="RefSeq" id="WP_261697331.1">
    <property type="nucleotide sequence ID" value="NZ_CP104694.1"/>
</dbReference>
<dbReference type="PANTHER" id="PTHR42878:SF15">
    <property type="entry name" value="BACTERIOPHYTOCHROME"/>
    <property type="match status" value="1"/>
</dbReference>
<proteinExistence type="predicted"/>
<gene>
    <name evidence="8" type="ORF">N4264_12325</name>
</gene>
<reference evidence="8" key="1">
    <citation type="submission" date="2022-09" db="EMBL/GenBank/DDBJ databases">
        <title>Tahibacter sp. nov., isolated from a fresh water.</title>
        <authorList>
            <person name="Baek J.H."/>
            <person name="Lee J.K."/>
            <person name="Kim J.M."/>
            <person name="Jeon C.O."/>
        </authorList>
    </citation>
    <scope>NUCLEOTIDE SEQUENCE</scope>
    <source>
        <strain evidence="8">W38</strain>
    </source>
</reference>
<evidence type="ECO:0000259" key="7">
    <source>
        <dbReference type="PROSITE" id="PS50110"/>
    </source>
</evidence>
<organism evidence="8 9">
    <name type="scientific">Tahibacter amnicola</name>
    <dbReference type="NCBI Taxonomy" id="2976241"/>
    <lineage>
        <taxon>Bacteria</taxon>
        <taxon>Pseudomonadati</taxon>
        <taxon>Pseudomonadota</taxon>
        <taxon>Gammaproteobacteria</taxon>
        <taxon>Lysobacterales</taxon>
        <taxon>Rhodanobacteraceae</taxon>
        <taxon>Tahibacter</taxon>
    </lineage>
</organism>
<dbReference type="Proteomes" id="UP001064632">
    <property type="component" value="Chromosome"/>
</dbReference>
<dbReference type="PROSITE" id="PS50110">
    <property type="entry name" value="RESPONSE_REGULATORY"/>
    <property type="match status" value="1"/>
</dbReference>
<dbReference type="SMART" id="SM00388">
    <property type="entry name" value="HisKA"/>
    <property type="match status" value="1"/>
</dbReference>
<keyword evidence="4" id="KW-0418">Kinase</keyword>
<feature type="domain" description="Response regulatory" evidence="7">
    <location>
        <begin position="8"/>
        <end position="123"/>
    </location>
</feature>
<dbReference type="SUPFAM" id="SSF47384">
    <property type="entry name" value="Homodimeric domain of signal transducing histidine kinase"/>
    <property type="match status" value="1"/>
</dbReference>
<dbReference type="Pfam" id="PF00512">
    <property type="entry name" value="HisKA"/>
    <property type="match status" value="1"/>
</dbReference>
<protein>
    <recommendedName>
        <fullName evidence="2">histidine kinase</fullName>
        <ecNumber evidence="2">2.7.13.3</ecNumber>
    </recommendedName>
</protein>
<evidence type="ECO:0000313" key="8">
    <source>
        <dbReference type="EMBL" id="UXI70381.1"/>
    </source>
</evidence>
<accession>A0ABY6BL82</accession>
<keyword evidence="3" id="KW-0808">Transferase</keyword>
<sequence length="369" mass="40767">MNGPVPVRVLVVEDERLVAKDLQATLIAMGYDAFAIAASAEEAFRQAEAKRPDVVLMDIRIQGAFDGIHAADTLMAAHGCAVVYLTAHADEETIARAKKTGPFGYLLKPIKSAELRGAVEVAVYRLDAERRLRERTQQLEVLNRDLEAFNASLSHEVRGPLRHIFWYSELLQQQCEEILDVVGMGYVHRIRHAAVSLTTLVGDLLKLASVTRHQLLPERLNLTAMTRDIAERMIIDSGDDAGEILVQDGMTVLGDRPLLQIMMANLLGSAWAQASAEIPLQIDVGAIFHRGEFVYFVCRRTRTDASGDDVQILLRESLTNTAHAPSDAEIRDSQPVLGVASRIAERHGGRMWNETVPGRVVAFFTLRSA</sequence>
<dbReference type="CDD" id="cd17534">
    <property type="entry name" value="REC_DC-like"/>
    <property type="match status" value="1"/>
</dbReference>
<feature type="modified residue" description="4-aspartylphosphate" evidence="5">
    <location>
        <position position="58"/>
    </location>
</feature>
<dbReference type="CDD" id="cd00082">
    <property type="entry name" value="HisKA"/>
    <property type="match status" value="1"/>
</dbReference>
<dbReference type="SMART" id="SM00448">
    <property type="entry name" value="REC"/>
    <property type="match status" value="1"/>
</dbReference>
<dbReference type="InterPro" id="IPR011006">
    <property type="entry name" value="CheY-like_superfamily"/>
</dbReference>
<dbReference type="EMBL" id="CP104694">
    <property type="protein sequence ID" value="UXI70381.1"/>
    <property type="molecule type" value="Genomic_DNA"/>
</dbReference>
<evidence type="ECO:0000256" key="2">
    <source>
        <dbReference type="ARBA" id="ARBA00012438"/>
    </source>
</evidence>
<evidence type="ECO:0000256" key="6">
    <source>
        <dbReference type="SAM" id="Coils"/>
    </source>
</evidence>
<keyword evidence="6" id="KW-0175">Coiled coil</keyword>
<dbReference type="EC" id="2.7.13.3" evidence="2"/>
<dbReference type="InterPro" id="IPR003661">
    <property type="entry name" value="HisK_dim/P_dom"/>
</dbReference>
<evidence type="ECO:0000256" key="3">
    <source>
        <dbReference type="ARBA" id="ARBA00022679"/>
    </source>
</evidence>
<dbReference type="SUPFAM" id="SSF52172">
    <property type="entry name" value="CheY-like"/>
    <property type="match status" value="1"/>
</dbReference>
<keyword evidence="9" id="KW-1185">Reference proteome</keyword>
<dbReference type="PANTHER" id="PTHR42878">
    <property type="entry name" value="TWO-COMPONENT HISTIDINE KINASE"/>
    <property type="match status" value="1"/>
</dbReference>
<dbReference type="InterPro" id="IPR036097">
    <property type="entry name" value="HisK_dim/P_sf"/>
</dbReference>
<evidence type="ECO:0000256" key="4">
    <source>
        <dbReference type="ARBA" id="ARBA00022777"/>
    </source>
</evidence>
<dbReference type="Pfam" id="PF00072">
    <property type="entry name" value="Response_reg"/>
    <property type="match status" value="1"/>
</dbReference>
<dbReference type="Gene3D" id="3.40.50.2300">
    <property type="match status" value="1"/>
</dbReference>
<keyword evidence="5" id="KW-0597">Phosphoprotein</keyword>
<dbReference type="InterPro" id="IPR050351">
    <property type="entry name" value="BphY/WalK/GraS-like"/>
</dbReference>
<name>A0ABY6BL82_9GAMM</name>
<dbReference type="Gene3D" id="1.10.287.130">
    <property type="match status" value="1"/>
</dbReference>
<dbReference type="InterPro" id="IPR001789">
    <property type="entry name" value="Sig_transdc_resp-reg_receiver"/>
</dbReference>
<evidence type="ECO:0000256" key="5">
    <source>
        <dbReference type="PROSITE-ProRule" id="PRU00169"/>
    </source>
</evidence>
<evidence type="ECO:0000256" key="1">
    <source>
        <dbReference type="ARBA" id="ARBA00000085"/>
    </source>
</evidence>
<feature type="coiled-coil region" evidence="6">
    <location>
        <begin position="125"/>
        <end position="152"/>
    </location>
</feature>
<comment type="catalytic activity">
    <reaction evidence="1">
        <text>ATP + protein L-histidine = ADP + protein N-phospho-L-histidine.</text>
        <dbReference type="EC" id="2.7.13.3"/>
    </reaction>
</comment>